<proteinExistence type="inferred from homology"/>
<dbReference type="AlphaFoldDB" id="A0AAV5RGQ9"/>
<evidence type="ECO:0000256" key="1">
    <source>
        <dbReference type="ARBA" id="ARBA00004123"/>
    </source>
</evidence>
<comment type="caution">
    <text evidence="11">The sequence shown here is derived from an EMBL/GenBank/DDBJ whole genome shotgun (WGS) entry which is preliminary data.</text>
</comment>
<evidence type="ECO:0000256" key="4">
    <source>
        <dbReference type="ARBA" id="ARBA00022833"/>
    </source>
</evidence>
<keyword evidence="9" id="KW-0539">Nucleus</keyword>
<comment type="function">
    <text evidence="10">Functions as component of the transcription regulatory histone acetylation (HAT) complex SAGA. At the promoters, SAGA is required for recruitment of the basal transcription machinery. It influences RNA polymerase II transcriptional activity through different activities such as TBP interaction and promoter selectivity, interaction with transcription activators, and chromatin modification through histone acetylation and deubiquitination. SAGA acetylates nucleosomal histone H3 to some extent (to form H3K9ac, H3K14ac, H3K18ac and H3K23ac). SAGA interacts with DNA via upstream activating sequences (UASs). Involved in transcriptional regulation of a subset of SAGA-regulated genes. Within the SAGA complex, participates in a subcomplex, that specifically deubiquitinates histones H2B.</text>
</comment>
<dbReference type="Pfam" id="PF08209">
    <property type="entry name" value="Sgf11"/>
    <property type="match status" value="1"/>
</dbReference>
<comment type="subcellular location">
    <subcellularLocation>
        <location evidence="1 10">Nucleus</location>
    </subcellularLocation>
</comment>
<keyword evidence="8" id="KW-0804">Transcription</keyword>
<reference evidence="11 12" key="1">
    <citation type="journal article" date="2023" name="Elife">
        <title>Identification of key yeast species and microbe-microbe interactions impacting larval growth of Drosophila in the wild.</title>
        <authorList>
            <person name="Mure A."/>
            <person name="Sugiura Y."/>
            <person name="Maeda R."/>
            <person name="Honda K."/>
            <person name="Sakurai N."/>
            <person name="Takahashi Y."/>
            <person name="Watada M."/>
            <person name="Katoh T."/>
            <person name="Gotoh A."/>
            <person name="Gotoh Y."/>
            <person name="Taniguchi I."/>
            <person name="Nakamura K."/>
            <person name="Hayashi T."/>
            <person name="Katayama T."/>
            <person name="Uemura T."/>
            <person name="Hattori Y."/>
        </authorList>
    </citation>
    <scope>NUCLEOTIDE SEQUENCE [LARGE SCALE GENOMIC DNA]</scope>
    <source>
        <strain evidence="11 12">SB-73</strain>
    </source>
</reference>
<dbReference type="Gene3D" id="3.30.160.60">
    <property type="entry name" value="Classic Zinc Finger"/>
    <property type="match status" value="1"/>
</dbReference>
<comment type="similarity">
    <text evidence="10">Belongs to the SGF11 family.</text>
</comment>
<accession>A0AAV5RGQ9</accession>
<dbReference type="GO" id="GO:0070461">
    <property type="term" value="C:SAGA-type complex"/>
    <property type="evidence" value="ECO:0007669"/>
    <property type="project" value="UniProtKB-ARBA"/>
</dbReference>
<gene>
    <name evidence="11" type="ORF">DASB73_013450</name>
</gene>
<organism evidence="11 12">
    <name type="scientific">Starmerella bacillaris</name>
    <name type="common">Yeast</name>
    <name type="synonym">Candida zemplinina</name>
    <dbReference type="NCBI Taxonomy" id="1247836"/>
    <lineage>
        <taxon>Eukaryota</taxon>
        <taxon>Fungi</taxon>
        <taxon>Dikarya</taxon>
        <taxon>Ascomycota</taxon>
        <taxon>Saccharomycotina</taxon>
        <taxon>Dipodascomycetes</taxon>
        <taxon>Dipodascales</taxon>
        <taxon>Trichomonascaceae</taxon>
        <taxon>Starmerella</taxon>
    </lineage>
</organism>
<evidence type="ECO:0000256" key="3">
    <source>
        <dbReference type="ARBA" id="ARBA00022771"/>
    </source>
</evidence>
<protein>
    <recommendedName>
        <fullName evidence="10">SAGA-associated factor 11</fullName>
    </recommendedName>
</protein>
<keyword evidence="7 10" id="KW-0010">Activator</keyword>
<name>A0AAV5RGQ9_STABA</name>
<sequence>MDNHEIATKIVNDLLKDSCESVILAACIEEKFLRQNWGRAVPISVTKSGEVHGRPVIIQKRGVDIYGQEKPTDTKYFTCKLCERQVAANRFAAHVAKCATRSRRARPGTYV</sequence>
<dbReference type="GO" id="GO:0005634">
    <property type="term" value="C:nucleus"/>
    <property type="evidence" value="ECO:0007669"/>
    <property type="project" value="UniProtKB-SubCell"/>
</dbReference>
<evidence type="ECO:0000256" key="2">
    <source>
        <dbReference type="ARBA" id="ARBA00022723"/>
    </source>
</evidence>
<evidence type="ECO:0000313" key="12">
    <source>
        <dbReference type="Proteomes" id="UP001362899"/>
    </source>
</evidence>
<dbReference type="InterPro" id="IPR013246">
    <property type="entry name" value="SAGA_su_Sgf11"/>
</dbReference>
<evidence type="ECO:0000256" key="6">
    <source>
        <dbReference type="ARBA" id="ARBA00023015"/>
    </source>
</evidence>
<keyword evidence="4" id="KW-0862">Zinc</keyword>
<evidence type="ECO:0000256" key="10">
    <source>
        <dbReference type="RuleBase" id="RU261113"/>
    </source>
</evidence>
<dbReference type="GO" id="GO:0008270">
    <property type="term" value="F:zinc ion binding"/>
    <property type="evidence" value="ECO:0007669"/>
    <property type="project" value="UniProtKB-KW"/>
</dbReference>
<dbReference type="GO" id="GO:0006325">
    <property type="term" value="P:chromatin organization"/>
    <property type="evidence" value="ECO:0007669"/>
    <property type="project" value="UniProtKB-KW"/>
</dbReference>
<keyword evidence="6" id="KW-0805">Transcription regulation</keyword>
<dbReference type="EMBL" id="BTGC01000003">
    <property type="protein sequence ID" value="GMM50387.1"/>
    <property type="molecule type" value="Genomic_DNA"/>
</dbReference>
<keyword evidence="2" id="KW-0479">Metal-binding</keyword>
<keyword evidence="3" id="KW-0863">Zinc-finger</keyword>
<evidence type="ECO:0000256" key="9">
    <source>
        <dbReference type="ARBA" id="ARBA00023242"/>
    </source>
</evidence>
<comment type="subunit">
    <text evidence="10">Component of the 1.8 MDa SAGA transcription coactivator-HAT complex. SAGA is built of 5 distinct domains with specialized functions. Within the SAGA complex, SUS1, SGF11, SGF73 and UBP8 form an additional subcomplex of SAGA called the DUB module (deubiquitination module). Interacts directly with SGF73, SUS1 and UBP8.</text>
</comment>
<evidence type="ECO:0000256" key="8">
    <source>
        <dbReference type="ARBA" id="ARBA00023163"/>
    </source>
</evidence>
<dbReference type="Proteomes" id="UP001362899">
    <property type="component" value="Unassembled WGS sequence"/>
</dbReference>
<evidence type="ECO:0000313" key="11">
    <source>
        <dbReference type="EMBL" id="GMM50387.1"/>
    </source>
</evidence>
<evidence type="ECO:0000256" key="7">
    <source>
        <dbReference type="ARBA" id="ARBA00023159"/>
    </source>
</evidence>
<keyword evidence="12" id="KW-1185">Reference proteome</keyword>
<evidence type="ECO:0000256" key="5">
    <source>
        <dbReference type="ARBA" id="ARBA00022853"/>
    </source>
</evidence>
<keyword evidence="5" id="KW-0156">Chromatin regulator</keyword>